<evidence type="ECO:0000256" key="7">
    <source>
        <dbReference type="ARBA" id="ARBA00022777"/>
    </source>
</evidence>
<dbReference type="Proteomes" id="UP000824469">
    <property type="component" value="Unassembled WGS sequence"/>
</dbReference>
<evidence type="ECO:0000259" key="14">
    <source>
        <dbReference type="PROSITE" id="PS50011"/>
    </source>
</evidence>
<dbReference type="InterPro" id="IPR045874">
    <property type="entry name" value="LRK10/LRL21-25-like"/>
</dbReference>
<evidence type="ECO:0000256" key="4">
    <source>
        <dbReference type="ARBA" id="ARBA00022692"/>
    </source>
</evidence>
<evidence type="ECO:0000256" key="6">
    <source>
        <dbReference type="ARBA" id="ARBA00022741"/>
    </source>
</evidence>
<dbReference type="Gene3D" id="3.30.200.20">
    <property type="entry name" value="Phosphorylase Kinase, domain 1"/>
    <property type="match status" value="1"/>
</dbReference>
<dbReference type="EMBL" id="JAHRHJ020000008">
    <property type="protein sequence ID" value="KAH9306291.1"/>
    <property type="molecule type" value="Genomic_DNA"/>
</dbReference>
<dbReference type="PROSITE" id="PS00107">
    <property type="entry name" value="PROTEIN_KINASE_ATP"/>
    <property type="match status" value="1"/>
</dbReference>
<evidence type="ECO:0000256" key="9">
    <source>
        <dbReference type="ARBA" id="ARBA00022989"/>
    </source>
</evidence>
<organism evidence="15 16">
    <name type="scientific">Taxus chinensis</name>
    <name type="common">Chinese yew</name>
    <name type="synonym">Taxus wallichiana var. chinensis</name>
    <dbReference type="NCBI Taxonomy" id="29808"/>
    <lineage>
        <taxon>Eukaryota</taxon>
        <taxon>Viridiplantae</taxon>
        <taxon>Streptophyta</taxon>
        <taxon>Embryophyta</taxon>
        <taxon>Tracheophyta</taxon>
        <taxon>Spermatophyta</taxon>
        <taxon>Pinopsida</taxon>
        <taxon>Pinidae</taxon>
        <taxon>Conifers II</taxon>
        <taxon>Cupressales</taxon>
        <taxon>Taxaceae</taxon>
        <taxon>Taxus</taxon>
    </lineage>
</organism>
<name>A0AA38KJP4_TAXCH</name>
<proteinExistence type="inferred from homology"/>
<reference evidence="15 16" key="1">
    <citation type="journal article" date="2021" name="Nat. Plants">
        <title>The Taxus genome provides insights into paclitaxel biosynthesis.</title>
        <authorList>
            <person name="Xiong X."/>
            <person name="Gou J."/>
            <person name="Liao Q."/>
            <person name="Li Y."/>
            <person name="Zhou Q."/>
            <person name="Bi G."/>
            <person name="Li C."/>
            <person name="Du R."/>
            <person name="Wang X."/>
            <person name="Sun T."/>
            <person name="Guo L."/>
            <person name="Liang H."/>
            <person name="Lu P."/>
            <person name="Wu Y."/>
            <person name="Zhang Z."/>
            <person name="Ro D.K."/>
            <person name="Shang Y."/>
            <person name="Huang S."/>
            <person name="Yan J."/>
        </authorList>
    </citation>
    <scope>NUCLEOTIDE SEQUENCE [LARGE SCALE GENOMIC DNA]</scope>
    <source>
        <strain evidence="15">Ta-2019</strain>
    </source>
</reference>
<dbReference type="FunFam" id="3.30.200.20:FF:000178">
    <property type="entry name" value="serine/threonine-protein kinase PBS1-like"/>
    <property type="match status" value="1"/>
</dbReference>
<evidence type="ECO:0000256" key="10">
    <source>
        <dbReference type="ARBA" id="ARBA00023136"/>
    </source>
</evidence>
<dbReference type="GO" id="GO:0004674">
    <property type="term" value="F:protein serine/threonine kinase activity"/>
    <property type="evidence" value="ECO:0007669"/>
    <property type="project" value="UniProtKB-KW"/>
</dbReference>
<keyword evidence="8 12" id="KW-0067">ATP-binding</keyword>
<dbReference type="FunFam" id="1.10.510.10:FF:000590">
    <property type="entry name" value="PR5-like receptor kinase"/>
    <property type="match status" value="1"/>
</dbReference>
<dbReference type="Gene3D" id="1.10.510.10">
    <property type="entry name" value="Transferase(Phosphotransferase) domain 1"/>
    <property type="match status" value="1"/>
</dbReference>
<dbReference type="PANTHER" id="PTHR27009">
    <property type="entry name" value="RUST RESISTANCE KINASE LR10-RELATED"/>
    <property type="match status" value="1"/>
</dbReference>
<feature type="binding site" evidence="12">
    <location>
        <position position="92"/>
    </location>
    <ligand>
        <name>ATP</name>
        <dbReference type="ChEBI" id="CHEBI:30616"/>
    </ligand>
</feature>
<keyword evidence="10" id="KW-0472">Membrane</keyword>
<accession>A0AA38KJP4</accession>
<comment type="subcellular location">
    <subcellularLocation>
        <location evidence="1">Membrane</location>
        <topology evidence="1">Single-pass type I membrane protein</topology>
    </subcellularLocation>
</comment>
<dbReference type="OMA" id="IDWKVSR"/>
<keyword evidence="5" id="KW-0732">Signal</keyword>
<evidence type="ECO:0000256" key="3">
    <source>
        <dbReference type="ARBA" id="ARBA00022679"/>
    </source>
</evidence>
<dbReference type="InterPro" id="IPR000719">
    <property type="entry name" value="Prot_kinase_dom"/>
</dbReference>
<dbReference type="InterPro" id="IPR011009">
    <property type="entry name" value="Kinase-like_dom_sf"/>
</dbReference>
<dbReference type="GO" id="GO:0016020">
    <property type="term" value="C:membrane"/>
    <property type="evidence" value="ECO:0007669"/>
    <property type="project" value="UniProtKB-SubCell"/>
</dbReference>
<keyword evidence="4" id="KW-0812">Transmembrane</keyword>
<feature type="domain" description="Protein kinase" evidence="14">
    <location>
        <begin position="64"/>
        <end position="353"/>
    </location>
</feature>
<evidence type="ECO:0000256" key="2">
    <source>
        <dbReference type="ARBA" id="ARBA00022527"/>
    </source>
</evidence>
<dbReference type="InterPro" id="IPR008271">
    <property type="entry name" value="Ser/Thr_kinase_AS"/>
</dbReference>
<dbReference type="CDD" id="cd14066">
    <property type="entry name" value="STKc_IRAK"/>
    <property type="match status" value="1"/>
</dbReference>
<evidence type="ECO:0000256" key="5">
    <source>
        <dbReference type="ARBA" id="ARBA00022729"/>
    </source>
</evidence>
<comment type="caution">
    <text evidence="15">The sequence shown here is derived from an EMBL/GenBank/DDBJ whole genome shotgun (WGS) entry which is preliminary data.</text>
</comment>
<dbReference type="InterPro" id="IPR017441">
    <property type="entry name" value="Protein_kinase_ATP_BS"/>
</dbReference>
<evidence type="ECO:0000256" key="8">
    <source>
        <dbReference type="ARBA" id="ARBA00022840"/>
    </source>
</evidence>
<dbReference type="AlphaFoldDB" id="A0AA38KJP4"/>
<keyword evidence="7" id="KW-0418">Kinase</keyword>
<gene>
    <name evidence="15" type="ORF">KI387_010695</name>
</gene>
<evidence type="ECO:0000256" key="13">
    <source>
        <dbReference type="RuleBase" id="RU000304"/>
    </source>
</evidence>
<keyword evidence="3" id="KW-0808">Transferase</keyword>
<dbReference type="PROSITE" id="PS50011">
    <property type="entry name" value="PROTEIN_KINASE_DOM"/>
    <property type="match status" value="1"/>
</dbReference>
<evidence type="ECO:0000256" key="1">
    <source>
        <dbReference type="ARBA" id="ARBA00004479"/>
    </source>
</evidence>
<evidence type="ECO:0000256" key="12">
    <source>
        <dbReference type="PROSITE-ProRule" id="PRU10141"/>
    </source>
</evidence>
<sequence length="377" mass="42328">AAIGGSTLILITTLLLAVVYRKRSSSSKLHLMNSTSSKVEKFLEDYTHQMPTRYSYPELKKITNNFADKLGEGGFGVVYKGKLARGNLVAVKILDQSRHSESQFMNEVATLGTIHHFHLVRLLGYSFEGFRSALLYEYMANGSLEKFIFVEGDVLGWEQLYSIALGAARGIAYLHDECNRRIIHFDIKPHNILLDADFTPKVADFGLAKLWGKGSDHISITATRGTPGYVAPELWSRNLGPVTDKSDVYSFGMLLLEMAGRRRNIDVRASRSSQLYFPEWAFKLIEKGELETRLKERGSTEMGSEDEEKVRRMTKVGLWCIQYNSNDRPSMSRVVQMLEGNGDDVTNPPMPFNSTPSPGSTIAIFYRRLFVDGLTGS</sequence>
<dbReference type="SUPFAM" id="SSF56112">
    <property type="entry name" value="Protein kinase-like (PK-like)"/>
    <property type="match status" value="1"/>
</dbReference>
<dbReference type="Pfam" id="PF07714">
    <property type="entry name" value="PK_Tyr_Ser-Thr"/>
    <property type="match status" value="1"/>
</dbReference>
<keyword evidence="16" id="KW-1185">Reference proteome</keyword>
<keyword evidence="11" id="KW-0325">Glycoprotein</keyword>
<evidence type="ECO:0000256" key="11">
    <source>
        <dbReference type="ARBA" id="ARBA00023180"/>
    </source>
</evidence>
<keyword evidence="9" id="KW-1133">Transmembrane helix</keyword>
<protein>
    <recommendedName>
        <fullName evidence="14">Protein kinase domain-containing protein</fullName>
    </recommendedName>
</protein>
<keyword evidence="2 13" id="KW-0723">Serine/threonine-protein kinase</keyword>
<dbReference type="GO" id="GO:0005524">
    <property type="term" value="F:ATP binding"/>
    <property type="evidence" value="ECO:0007669"/>
    <property type="project" value="UniProtKB-UniRule"/>
</dbReference>
<evidence type="ECO:0000313" key="15">
    <source>
        <dbReference type="EMBL" id="KAH9306291.1"/>
    </source>
</evidence>
<dbReference type="InterPro" id="IPR001245">
    <property type="entry name" value="Ser-Thr/Tyr_kinase_cat_dom"/>
</dbReference>
<keyword evidence="6 12" id="KW-0547">Nucleotide-binding</keyword>
<evidence type="ECO:0000313" key="16">
    <source>
        <dbReference type="Proteomes" id="UP000824469"/>
    </source>
</evidence>
<comment type="similarity">
    <text evidence="13">Belongs to the protein kinase superfamily.</text>
</comment>
<dbReference type="SMART" id="SM00220">
    <property type="entry name" value="S_TKc"/>
    <property type="match status" value="1"/>
</dbReference>
<feature type="non-terminal residue" evidence="15">
    <location>
        <position position="1"/>
    </location>
</feature>
<dbReference type="PROSITE" id="PS00108">
    <property type="entry name" value="PROTEIN_KINASE_ST"/>
    <property type="match status" value="1"/>
</dbReference>